<dbReference type="AlphaFoldDB" id="A0A238XDW0"/>
<name>A0A238XDW0_9RHOB</name>
<gene>
    <name evidence="1" type="ORF">SAMN06265378_10985</name>
</gene>
<evidence type="ECO:0000313" key="2">
    <source>
        <dbReference type="Proteomes" id="UP000198409"/>
    </source>
</evidence>
<organism evidence="1 2">
    <name type="scientific">Paracoccus sediminis</name>
    <dbReference type="NCBI Taxonomy" id="1214787"/>
    <lineage>
        <taxon>Bacteria</taxon>
        <taxon>Pseudomonadati</taxon>
        <taxon>Pseudomonadota</taxon>
        <taxon>Alphaproteobacteria</taxon>
        <taxon>Rhodobacterales</taxon>
        <taxon>Paracoccaceae</taxon>
        <taxon>Paracoccus</taxon>
    </lineage>
</organism>
<protein>
    <submittedName>
        <fullName evidence="1">Uncharacterized protein</fullName>
    </submittedName>
</protein>
<dbReference type="EMBL" id="FZNM01000009">
    <property type="protein sequence ID" value="SNR56761.1"/>
    <property type="molecule type" value="Genomic_DNA"/>
</dbReference>
<sequence length="84" mass="9164">MNAPVHLPSALPTLSSNDAPAPALCDSRPLDYALCRCIGNLIAAQRSMFRGFPASDPEVAVHLRWAEEYFAQIMQPLRLPITGT</sequence>
<dbReference type="Proteomes" id="UP000198409">
    <property type="component" value="Unassembled WGS sequence"/>
</dbReference>
<accession>A0A238XDW0</accession>
<reference evidence="2" key="1">
    <citation type="submission" date="2017-06" db="EMBL/GenBank/DDBJ databases">
        <authorList>
            <person name="Varghese N."/>
            <person name="Submissions S."/>
        </authorList>
    </citation>
    <scope>NUCLEOTIDE SEQUENCE [LARGE SCALE GENOMIC DNA]</scope>
    <source>
        <strain evidence="2">DSM 26170</strain>
    </source>
</reference>
<proteinExistence type="predicted"/>
<evidence type="ECO:0000313" key="1">
    <source>
        <dbReference type="EMBL" id="SNR56761.1"/>
    </source>
</evidence>